<accession>A0A9Q8VDG5</accession>
<dbReference type="EMBL" id="CP086359">
    <property type="protein sequence ID" value="UNI20869.1"/>
    <property type="molecule type" value="Genomic_DNA"/>
</dbReference>
<organism evidence="2 3">
    <name type="scientific">Purpureocillium takamizusanense</name>
    <dbReference type="NCBI Taxonomy" id="2060973"/>
    <lineage>
        <taxon>Eukaryota</taxon>
        <taxon>Fungi</taxon>
        <taxon>Dikarya</taxon>
        <taxon>Ascomycota</taxon>
        <taxon>Pezizomycotina</taxon>
        <taxon>Sordariomycetes</taxon>
        <taxon>Hypocreomycetidae</taxon>
        <taxon>Hypocreales</taxon>
        <taxon>Ophiocordycipitaceae</taxon>
        <taxon>Purpureocillium</taxon>
    </lineage>
</organism>
<dbReference type="RefSeq" id="XP_047844350.1">
    <property type="nucleotide sequence ID" value="XM_047988355.1"/>
</dbReference>
<dbReference type="Proteomes" id="UP000829364">
    <property type="component" value="Chromosome 6"/>
</dbReference>
<evidence type="ECO:0000313" key="2">
    <source>
        <dbReference type="EMBL" id="UNI20869.1"/>
    </source>
</evidence>
<evidence type="ECO:0000313" key="3">
    <source>
        <dbReference type="Proteomes" id="UP000829364"/>
    </source>
</evidence>
<protein>
    <submittedName>
        <fullName evidence="2">Uncharacterized protein</fullName>
    </submittedName>
</protein>
<dbReference type="AlphaFoldDB" id="A0A9Q8VDG5"/>
<gene>
    <name evidence="2" type="ORF">JDV02_006918</name>
</gene>
<dbReference type="GeneID" id="72068867"/>
<keyword evidence="3" id="KW-1185">Reference proteome</keyword>
<name>A0A9Q8VDG5_9HYPO</name>
<reference evidence="2" key="1">
    <citation type="submission" date="2021-11" db="EMBL/GenBank/DDBJ databases">
        <title>Purpureocillium_takamizusanense_genome.</title>
        <authorList>
            <person name="Nguyen N.-H."/>
        </authorList>
    </citation>
    <scope>NUCLEOTIDE SEQUENCE</scope>
    <source>
        <strain evidence="2">PT3</strain>
    </source>
</reference>
<sequence>MSDNVDPSVVEQACFADLSRLRQNELPLSSKEHRGSSYTPVGDNSARNIATDIKKNLKSKWNVTIFDEESEQIQGLSNEDTRPWAKKVAQAYMNKNPASS</sequence>
<feature type="region of interest" description="Disordered" evidence="1">
    <location>
        <begin position="25"/>
        <end position="45"/>
    </location>
</feature>
<dbReference type="OrthoDB" id="5143322at2759"/>
<evidence type="ECO:0000256" key="1">
    <source>
        <dbReference type="SAM" id="MobiDB-lite"/>
    </source>
</evidence>
<dbReference type="KEGG" id="ptkz:JDV02_006918"/>
<proteinExistence type="predicted"/>